<dbReference type="EMBL" id="CP006664">
    <property type="protein sequence ID" value="AIJ09434.1"/>
    <property type="molecule type" value="Genomic_DNA"/>
</dbReference>
<organism evidence="1 2">
    <name type="scientific">Edwardsiella anguillarum ET080813</name>
    <dbReference type="NCBI Taxonomy" id="667120"/>
    <lineage>
        <taxon>Bacteria</taxon>
        <taxon>Pseudomonadati</taxon>
        <taxon>Pseudomonadota</taxon>
        <taxon>Gammaproteobacteria</taxon>
        <taxon>Enterobacterales</taxon>
        <taxon>Hafniaceae</taxon>
        <taxon>Edwardsiella</taxon>
    </lineage>
</organism>
<evidence type="ECO:0000313" key="2">
    <source>
        <dbReference type="Proteomes" id="UP000028681"/>
    </source>
</evidence>
<proteinExistence type="predicted"/>
<accession>A0A076LV57</accession>
<protein>
    <submittedName>
        <fullName evidence="1">Uncharacterized protein</fullName>
    </submittedName>
</protein>
<reference evidence="1 2" key="1">
    <citation type="journal article" date="2012" name="PLoS ONE">
        <title>Edwardsiella comparative phylogenomics reveal the new intra/inter-species taxonomic relationships, virulence evolution and niche adaptation mechanisms.</title>
        <authorList>
            <person name="Yang M."/>
            <person name="Lv Y."/>
            <person name="Xiao J."/>
            <person name="Wu H."/>
            <person name="Zheng H."/>
            <person name="Liu Q."/>
            <person name="Zhang Y."/>
            <person name="Wang Q."/>
        </authorList>
    </citation>
    <scope>NUCLEOTIDE SEQUENCE [LARGE SCALE GENOMIC DNA]</scope>
    <source>
        <strain evidence="2">080813</strain>
    </source>
</reference>
<dbReference type="KEGG" id="ete:ETEE_3005"/>
<gene>
    <name evidence="1" type="ORF">ETEE_3005</name>
</gene>
<name>A0A076LV57_9GAMM</name>
<dbReference type="HOGENOM" id="CLU_217161_0_0_6"/>
<evidence type="ECO:0000313" key="1">
    <source>
        <dbReference type="EMBL" id="AIJ09434.1"/>
    </source>
</evidence>
<dbReference type="AlphaFoldDB" id="A0A076LV57"/>
<dbReference type="Proteomes" id="UP000028681">
    <property type="component" value="Chromosome"/>
</dbReference>
<sequence length="38" mass="4370">MIFFIKNHVVEIILPEWDYSLKKRKPAQGRLGRQGGGS</sequence>